<dbReference type="AlphaFoldDB" id="A0A8C7WUG0"/>
<evidence type="ECO:0000313" key="8">
    <source>
        <dbReference type="Ensembl" id="ENSOSIP00000003535.1"/>
    </source>
</evidence>
<dbReference type="InterPro" id="IPR036179">
    <property type="entry name" value="Ig-like_dom_sf"/>
</dbReference>
<dbReference type="GeneTree" id="ENSGT00990000204036"/>
<keyword evidence="5" id="KW-0325">Glycoprotein</keyword>
<evidence type="ECO:0000256" key="2">
    <source>
        <dbReference type="ARBA" id="ARBA00022729"/>
    </source>
</evidence>
<dbReference type="PROSITE" id="PS50835">
    <property type="entry name" value="IG_LIKE"/>
    <property type="match status" value="1"/>
</dbReference>
<dbReference type="SMART" id="SM00406">
    <property type="entry name" value="IGv"/>
    <property type="match status" value="1"/>
</dbReference>
<evidence type="ECO:0000313" key="9">
    <source>
        <dbReference type="Proteomes" id="UP000694383"/>
    </source>
</evidence>
<dbReference type="GO" id="GO:0009897">
    <property type="term" value="C:external side of plasma membrane"/>
    <property type="evidence" value="ECO:0007669"/>
    <property type="project" value="TreeGrafter"/>
</dbReference>
<evidence type="ECO:0000256" key="4">
    <source>
        <dbReference type="ARBA" id="ARBA00023157"/>
    </source>
</evidence>
<dbReference type="InterPro" id="IPR013106">
    <property type="entry name" value="Ig_V-set"/>
</dbReference>
<dbReference type="Pfam" id="PF07686">
    <property type="entry name" value="V-set"/>
    <property type="match status" value="1"/>
</dbReference>
<dbReference type="InterPro" id="IPR007110">
    <property type="entry name" value="Ig-like_dom"/>
</dbReference>
<evidence type="ECO:0000256" key="3">
    <source>
        <dbReference type="ARBA" id="ARBA00023136"/>
    </source>
</evidence>
<organism evidence="8 9">
    <name type="scientific">Oryzias sinensis</name>
    <name type="common">Chinese medaka</name>
    <dbReference type="NCBI Taxonomy" id="183150"/>
    <lineage>
        <taxon>Eukaryota</taxon>
        <taxon>Metazoa</taxon>
        <taxon>Chordata</taxon>
        <taxon>Craniata</taxon>
        <taxon>Vertebrata</taxon>
        <taxon>Euteleostomi</taxon>
        <taxon>Actinopterygii</taxon>
        <taxon>Neopterygii</taxon>
        <taxon>Teleostei</taxon>
        <taxon>Neoteleostei</taxon>
        <taxon>Acanthomorphata</taxon>
        <taxon>Ovalentaria</taxon>
        <taxon>Atherinomorphae</taxon>
        <taxon>Beloniformes</taxon>
        <taxon>Adrianichthyidae</taxon>
        <taxon>Oryziinae</taxon>
        <taxon>Oryzias</taxon>
    </lineage>
</organism>
<dbReference type="GO" id="GO:0005102">
    <property type="term" value="F:signaling receptor binding"/>
    <property type="evidence" value="ECO:0007669"/>
    <property type="project" value="TreeGrafter"/>
</dbReference>
<sequence length="153" mass="17007">MMKFCSCRTGTVVSTSVVVFLKRIKCSTKLNSLFFSSGSSKVVCSPSTVQAHPGQNVVLSCPVEPPSDLTLKTLDWKRGPAFVHVYRSGGDNYDDQDLRFKNRTILNHQNLKDGIFSLTLTNVDKEDEGTYTLCLRNHDICSNVTLIVGKLLF</sequence>
<keyword evidence="3" id="KW-0472">Membrane</keyword>
<reference evidence="8" key="1">
    <citation type="submission" date="2025-08" db="UniProtKB">
        <authorList>
            <consortium name="Ensembl"/>
        </authorList>
    </citation>
    <scope>IDENTIFICATION</scope>
</reference>
<dbReference type="GO" id="GO:0001817">
    <property type="term" value="P:regulation of cytokine production"/>
    <property type="evidence" value="ECO:0007669"/>
    <property type="project" value="TreeGrafter"/>
</dbReference>
<dbReference type="SUPFAM" id="SSF48726">
    <property type="entry name" value="Immunoglobulin"/>
    <property type="match status" value="1"/>
</dbReference>
<dbReference type="PANTHER" id="PTHR24100">
    <property type="entry name" value="BUTYROPHILIN"/>
    <property type="match status" value="1"/>
</dbReference>
<dbReference type="InterPro" id="IPR013783">
    <property type="entry name" value="Ig-like_fold"/>
</dbReference>
<dbReference type="Proteomes" id="UP000694383">
    <property type="component" value="Unplaced"/>
</dbReference>
<proteinExistence type="predicted"/>
<dbReference type="GO" id="GO:0050863">
    <property type="term" value="P:regulation of T cell activation"/>
    <property type="evidence" value="ECO:0007669"/>
    <property type="project" value="UniProtKB-ARBA"/>
</dbReference>
<keyword evidence="4" id="KW-1015">Disulfide bond</keyword>
<dbReference type="Ensembl" id="ENSOSIT00000003788.1">
    <property type="protein sequence ID" value="ENSOSIP00000003535.1"/>
    <property type="gene ID" value="ENSOSIG00000002341.1"/>
</dbReference>
<comment type="subcellular location">
    <subcellularLocation>
        <location evidence="1">Membrane</location>
    </subcellularLocation>
</comment>
<dbReference type="FunFam" id="2.60.40.10:FF:000142">
    <property type="entry name" value="V-set domain-containing T-cell activation inhibitor 1"/>
    <property type="match status" value="1"/>
</dbReference>
<keyword evidence="9" id="KW-1185">Reference proteome</keyword>
<feature type="domain" description="Ig-like" evidence="7">
    <location>
        <begin position="40"/>
        <end position="132"/>
    </location>
</feature>
<name>A0A8C7WUG0_9TELE</name>
<dbReference type="GO" id="GO:0050852">
    <property type="term" value="P:T cell receptor signaling pathway"/>
    <property type="evidence" value="ECO:0007669"/>
    <property type="project" value="TreeGrafter"/>
</dbReference>
<keyword evidence="2" id="KW-0732">Signal</keyword>
<dbReference type="InterPro" id="IPR003599">
    <property type="entry name" value="Ig_sub"/>
</dbReference>
<evidence type="ECO:0000256" key="1">
    <source>
        <dbReference type="ARBA" id="ARBA00004370"/>
    </source>
</evidence>
<protein>
    <recommendedName>
        <fullName evidence="7">Ig-like domain-containing protein</fullName>
    </recommendedName>
</protein>
<dbReference type="InterPro" id="IPR050504">
    <property type="entry name" value="IgSF_BTN/MOG"/>
</dbReference>
<dbReference type="SMART" id="SM00409">
    <property type="entry name" value="IG"/>
    <property type="match status" value="1"/>
</dbReference>
<evidence type="ECO:0000259" key="7">
    <source>
        <dbReference type="PROSITE" id="PS50835"/>
    </source>
</evidence>
<reference evidence="8" key="2">
    <citation type="submission" date="2025-09" db="UniProtKB">
        <authorList>
            <consortium name="Ensembl"/>
        </authorList>
    </citation>
    <scope>IDENTIFICATION</scope>
</reference>
<dbReference type="Gene3D" id="2.60.40.10">
    <property type="entry name" value="Immunoglobulins"/>
    <property type="match status" value="1"/>
</dbReference>
<evidence type="ECO:0000256" key="5">
    <source>
        <dbReference type="ARBA" id="ARBA00023180"/>
    </source>
</evidence>
<accession>A0A8C7WUG0</accession>
<keyword evidence="6" id="KW-0393">Immunoglobulin domain</keyword>
<dbReference type="GO" id="GO:1903037">
    <property type="term" value="P:regulation of leukocyte cell-cell adhesion"/>
    <property type="evidence" value="ECO:0007669"/>
    <property type="project" value="UniProtKB-ARBA"/>
</dbReference>
<dbReference type="PANTHER" id="PTHR24100:SF151">
    <property type="entry name" value="ICOS LIGAND"/>
    <property type="match status" value="1"/>
</dbReference>
<evidence type="ECO:0000256" key="6">
    <source>
        <dbReference type="ARBA" id="ARBA00023319"/>
    </source>
</evidence>